<dbReference type="InterPro" id="IPR026444">
    <property type="entry name" value="Secre_tail"/>
</dbReference>
<feature type="domain" description="Secretion system C-terminal sorting" evidence="5">
    <location>
        <begin position="829"/>
        <end position="903"/>
    </location>
</feature>
<evidence type="ECO:0000256" key="1">
    <source>
        <dbReference type="ARBA" id="ARBA00022729"/>
    </source>
</evidence>
<dbReference type="AlphaFoldDB" id="A0A2A8CUG8"/>
<evidence type="ECO:0000313" key="6">
    <source>
        <dbReference type="EMBL" id="PEN11439.1"/>
    </source>
</evidence>
<keyword evidence="2" id="KW-0677">Repeat</keyword>
<keyword evidence="1 4" id="KW-0732">Signal</keyword>
<feature type="chain" id="PRO_5012111559" description="Secretion system C-terminal sorting domain-containing protein" evidence="4">
    <location>
        <begin position="34"/>
        <end position="906"/>
    </location>
</feature>
<organism evidence="6 7">
    <name type="scientific">Longibacter salinarum</name>
    <dbReference type="NCBI Taxonomy" id="1850348"/>
    <lineage>
        <taxon>Bacteria</taxon>
        <taxon>Pseudomonadati</taxon>
        <taxon>Rhodothermota</taxon>
        <taxon>Rhodothermia</taxon>
        <taxon>Rhodothermales</taxon>
        <taxon>Salisaetaceae</taxon>
        <taxon>Longibacter</taxon>
    </lineage>
</organism>
<dbReference type="PANTHER" id="PTHR36220:SF1">
    <property type="entry name" value="GAMMA TUBULIN COMPLEX COMPONENT C-TERMINAL DOMAIN-CONTAINING PROTEIN"/>
    <property type="match status" value="1"/>
</dbReference>
<dbReference type="OrthoDB" id="964745at2"/>
<dbReference type="PROSITE" id="PS51470">
    <property type="entry name" value="FG_GAP"/>
    <property type="match status" value="1"/>
</dbReference>
<keyword evidence="7" id="KW-1185">Reference proteome</keyword>
<evidence type="ECO:0000256" key="3">
    <source>
        <dbReference type="ARBA" id="ARBA00023180"/>
    </source>
</evidence>
<reference evidence="6 7" key="1">
    <citation type="submission" date="2017-10" db="EMBL/GenBank/DDBJ databases">
        <title>Draft genome of Longibacter Salinarum.</title>
        <authorList>
            <person name="Goh K.M."/>
            <person name="Shamsir M.S."/>
            <person name="Lim S.W."/>
        </authorList>
    </citation>
    <scope>NUCLEOTIDE SEQUENCE [LARGE SCALE GENOMIC DNA]</scope>
    <source>
        <strain evidence="6 7">KCTC 52045</strain>
    </source>
</reference>
<evidence type="ECO:0000256" key="2">
    <source>
        <dbReference type="ARBA" id="ARBA00022737"/>
    </source>
</evidence>
<name>A0A2A8CUG8_9BACT</name>
<dbReference type="Pfam" id="PF18962">
    <property type="entry name" value="Por_Secre_tail"/>
    <property type="match status" value="1"/>
</dbReference>
<proteinExistence type="predicted"/>
<sequence>MPPGFPAVVRHRLAYLLALLLFLSVLSPRAAEAQPVQEAILRASSDDVSTDFGEDVALDQGRMVVGVKRDSGPDSEIPAAGAAYVYERQPDGTWLETSILRASNAGPVDQFGSSVDISGDRIVVGAPNEDGAGTTAGAAYVYERQANGSWIETAILRASNAGDGDSFGLSASISGERVVVGAQYEDGPDPLTLTGAAYVFERQSDGTWQETEVLRSSDPDDDEQFGQSVELNGTRLVVSAPEKKSPDDRTWGVGAVYVYERQPNGTWQEKELLRAPDAQSYDRFGGAVSIDDDWLIVGSNARDIQDPRVFAAGAVYVFQRQTDDSWQLTEQLRASNAEEYDRFGSSVTIDGDRLAVGAPLEDGLNNENGAGSNTGAAYIFERHPDDTWKETGVVRGVDPLDYDDFGRSVSIHGDLLAVGQPRDIYSTYADESAYVFNFDPNIEPTVATPLTDQSAIEDDPPIEIDLSGRFTDPETPNADLELSLASNDNETLVDASVNNEQRQLTLTLQPNESGTATITVQAKDEATATATSSFVLTVTEVPDLSITDGSSAGLSLTPNIDPGTDDNLLGLLKLSASTDGVSLEGVTISNSAVGTAGMTGATLYASADPSLDPTTDDELVVLSIDETDAPATFDFSGFTTDLTSTATYLLVAVDVQPDAPDTPIALTLADKSALAFTGGEITSLNGSAATSFNDLPLSVDATSLPVELAGLSAQATETGVTIEWQTLSETGNDRFEIERRILTDAPSVSEDATNSRSASTDWVQVGTVGGAGTTTTAQRYGFDDTSLPYDATTLSYRLKQVDVDGTSAYSSAIQVRRAEATSLKLLGTFPNPAQGQATARLNVPDDVANARLVLYDLLGRQVQALPISSVGRQKVQLRTNDLAPGTYFLRLTGNGQVRTKRLTVVR</sequence>
<protein>
    <recommendedName>
        <fullName evidence="5">Secretion system C-terminal sorting domain-containing protein</fullName>
    </recommendedName>
</protein>
<dbReference type="InterPro" id="IPR013783">
    <property type="entry name" value="Ig-like_fold"/>
</dbReference>
<dbReference type="RefSeq" id="WP_098077987.1">
    <property type="nucleotide sequence ID" value="NZ_PDEQ01000009.1"/>
</dbReference>
<dbReference type="Gene3D" id="2.60.40.10">
    <property type="entry name" value="Immunoglobulins"/>
    <property type="match status" value="2"/>
</dbReference>
<dbReference type="SUPFAM" id="SSF69318">
    <property type="entry name" value="Integrin alpha N-terminal domain"/>
    <property type="match status" value="1"/>
</dbReference>
<dbReference type="GO" id="GO:0016020">
    <property type="term" value="C:membrane"/>
    <property type="evidence" value="ECO:0007669"/>
    <property type="project" value="InterPro"/>
</dbReference>
<dbReference type="PANTHER" id="PTHR36220">
    <property type="entry name" value="UNNAMED PRODUCT"/>
    <property type="match status" value="1"/>
</dbReference>
<dbReference type="NCBIfam" id="TIGR04183">
    <property type="entry name" value="Por_Secre_tail"/>
    <property type="match status" value="1"/>
</dbReference>
<dbReference type="GO" id="GO:0005509">
    <property type="term" value="F:calcium ion binding"/>
    <property type="evidence" value="ECO:0007669"/>
    <property type="project" value="InterPro"/>
</dbReference>
<dbReference type="InterPro" id="IPR028994">
    <property type="entry name" value="Integrin_alpha_N"/>
</dbReference>
<accession>A0A2A8CUG8</accession>
<dbReference type="SUPFAM" id="SSF49313">
    <property type="entry name" value="Cadherin-like"/>
    <property type="match status" value="1"/>
</dbReference>
<evidence type="ECO:0000313" key="7">
    <source>
        <dbReference type="Proteomes" id="UP000220102"/>
    </source>
</evidence>
<dbReference type="SMART" id="SM00191">
    <property type="entry name" value="Int_alpha"/>
    <property type="match status" value="6"/>
</dbReference>
<comment type="caution">
    <text evidence="6">The sequence shown here is derived from an EMBL/GenBank/DDBJ whole genome shotgun (WGS) entry which is preliminary data.</text>
</comment>
<dbReference type="InterPro" id="IPR013519">
    <property type="entry name" value="Int_alpha_beta-p"/>
</dbReference>
<dbReference type="Proteomes" id="UP000220102">
    <property type="component" value="Unassembled WGS sequence"/>
</dbReference>
<dbReference type="InterPro" id="IPR013517">
    <property type="entry name" value="FG-GAP"/>
</dbReference>
<gene>
    <name evidence="6" type="ORF">CRI94_15500</name>
</gene>
<dbReference type="Pfam" id="PF14312">
    <property type="entry name" value="FG-GAP_2"/>
    <property type="match status" value="7"/>
</dbReference>
<evidence type="ECO:0000259" key="5">
    <source>
        <dbReference type="Pfam" id="PF18962"/>
    </source>
</evidence>
<dbReference type="EMBL" id="PDEQ01000009">
    <property type="protein sequence ID" value="PEN11439.1"/>
    <property type="molecule type" value="Genomic_DNA"/>
</dbReference>
<feature type="signal peptide" evidence="4">
    <location>
        <begin position="1"/>
        <end position="33"/>
    </location>
</feature>
<keyword evidence="3" id="KW-0325">Glycoprotein</keyword>
<dbReference type="InterPro" id="IPR015919">
    <property type="entry name" value="Cadherin-like_sf"/>
</dbReference>
<evidence type="ECO:0000256" key="4">
    <source>
        <dbReference type="SAM" id="SignalP"/>
    </source>
</evidence>
<dbReference type="Gene3D" id="2.130.10.130">
    <property type="entry name" value="Integrin alpha, N-terminal"/>
    <property type="match status" value="2"/>
</dbReference>